<dbReference type="EMBL" id="QRDY01000002">
    <property type="protein sequence ID" value="RED64858.1"/>
    <property type="molecule type" value="Genomic_DNA"/>
</dbReference>
<dbReference type="InterPro" id="IPR000073">
    <property type="entry name" value="AB_hydrolase_1"/>
</dbReference>
<evidence type="ECO:0000313" key="4">
    <source>
        <dbReference type="Proteomes" id="UP000256869"/>
    </source>
</evidence>
<accession>A0A3D9IT14</accession>
<protein>
    <submittedName>
        <fullName evidence="3">Pimeloyl-ACP methyl ester carboxylesterase</fullName>
    </submittedName>
</protein>
<keyword evidence="4" id="KW-1185">Reference proteome</keyword>
<dbReference type="Pfam" id="PF12697">
    <property type="entry name" value="Abhydrolase_6"/>
    <property type="match status" value="1"/>
</dbReference>
<dbReference type="Proteomes" id="UP000256869">
    <property type="component" value="Unassembled WGS sequence"/>
</dbReference>
<dbReference type="GO" id="GO:0004806">
    <property type="term" value="F:triacylglycerol lipase activity"/>
    <property type="evidence" value="ECO:0007669"/>
    <property type="project" value="TreeGrafter"/>
</dbReference>
<name>A0A3D9IT14_9BACL</name>
<organism evidence="3 4">
    <name type="scientific">Cohnella lupini</name>
    <dbReference type="NCBI Taxonomy" id="1294267"/>
    <lineage>
        <taxon>Bacteria</taxon>
        <taxon>Bacillati</taxon>
        <taxon>Bacillota</taxon>
        <taxon>Bacilli</taxon>
        <taxon>Bacillales</taxon>
        <taxon>Paenibacillaceae</taxon>
        <taxon>Cohnella</taxon>
    </lineage>
</organism>
<dbReference type="PANTHER" id="PTHR43433:SF5">
    <property type="entry name" value="AB HYDROLASE-1 DOMAIN-CONTAINING PROTEIN"/>
    <property type="match status" value="1"/>
</dbReference>
<dbReference type="InterPro" id="IPR050471">
    <property type="entry name" value="AB_hydrolase"/>
</dbReference>
<dbReference type="Gene3D" id="3.40.50.1820">
    <property type="entry name" value="alpha/beta hydrolase"/>
    <property type="match status" value="1"/>
</dbReference>
<evidence type="ECO:0000256" key="1">
    <source>
        <dbReference type="SAM" id="Phobius"/>
    </source>
</evidence>
<dbReference type="GO" id="GO:0046503">
    <property type="term" value="P:glycerolipid catabolic process"/>
    <property type="evidence" value="ECO:0007669"/>
    <property type="project" value="TreeGrafter"/>
</dbReference>
<proteinExistence type="predicted"/>
<sequence>MRQAISKDGTKIAYDLTGSGPVVILVGGAFSFRKFPGTLKLADFLSKDFTVINYDRRGRGDSSDTAPYAAEREIEDIGALIEEAGGFAHLWGMSSGAVLALRAAASGLPIKKLALYQPPFMLEDNGKLPPADFLAKLQDMVDSERRGDAVKWFMTKGMGVPGFFVGMMRMMPGVWKRLKAVAHTLPYDFAIMGDTVSGKPLSAREWQGIRVPTLVVDGDKSQASIRQSSQAIAHILPNAEYRTLEGQSHDVAMDVLAPVLASFFKD</sequence>
<dbReference type="InterPro" id="IPR029058">
    <property type="entry name" value="AB_hydrolase_fold"/>
</dbReference>
<feature type="transmembrane region" description="Helical" evidence="1">
    <location>
        <begin position="12"/>
        <end position="32"/>
    </location>
</feature>
<evidence type="ECO:0000313" key="3">
    <source>
        <dbReference type="EMBL" id="RED64858.1"/>
    </source>
</evidence>
<gene>
    <name evidence="3" type="ORF">DFP95_102279</name>
</gene>
<keyword evidence="1" id="KW-1133">Transmembrane helix</keyword>
<keyword evidence="1" id="KW-0472">Membrane</keyword>
<dbReference type="RefSeq" id="WP_115991612.1">
    <property type="nucleotide sequence ID" value="NZ_QRDY01000002.1"/>
</dbReference>
<dbReference type="OrthoDB" id="63519at2"/>
<dbReference type="PANTHER" id="PTHR43433">
    <property type="entry name" value="HYDROLASE, ALPHA/BETA FOLD FAMILY PROTEIN"/>
    <property type="match status" value="1"/>
</dbReference>
<reference evidence="3 4" key="1">
    <citation type="submission" date="2018-07" db="EMBL/GenBank/DDBJ databases">
        <title>Genomic Encyclopedia of Type Strains, Phase III (KMG-III): the genomes of soil and plant-associated and newly described type strains.</title>
        <authorList>
            <person name="Whitman W."/>
        </authorList>
    </citation>
    <scope>NUCLEOTIDE SEQUENCE [LARGE SCALE GENOMIC DNA]</scope>
    <source>
        <strain evidence="3 4">CECT 8236</strain>
    </source>
</reference>
<keyword evidence="1" id="KW-0812">Transmembrane</keyword>
<feature type="domain" description="AB hydrolase-1" evidence="2">
    <location>
        <begin position="23"/>
        <end position="253"/>
    </location>
</feature>
<evidence type="ECO:0000259" key="2">
    <source>
        <dbReference type="Pfam" id="PF12697"/>
    </source>
</evidence>
<dbReference type="AlphaFoldDB" id="A0A3D9IT14"/>
<dbReference type="SUPFAM" id="SSF53474">
    <property type="entry name" value="alpha/beta-Hydrolases"/>
    <property type="match status" value="1"/>
</dbReference>
<comment type="caution">
    <text evidence="3">The sequence shown here is derived from an EMBL/GenBank/DDBJ whole genome shotgun (WGS) entry which is preliminary data.</text>
</comment>